<evidence type="ECO:0000313" key="2">
    <source>
        <dbReference type="Proteomes" id="UP001224533"/>
    </source>
</evidence>
<dbReference type="RefSeq" id="WP_283473248.1">
    <property type="nucleotide sequence ID" value="NZ_CP114501.1"/>
</dbReference>
<dbReference type="Pfam" id="PF20505">
    <property type="entry name" value="DUF6731"/>
    <property type="match status" value="1"/>
</dbReference>
<evidence type="ECO:0000313" key="1">
    <source>
        <dbReference type="EMBL" id="WHS17093.1"/>
    </source>
</evidence>
<dbReference type="EMBL" id="CP114509">
    <property type="protein sequence ID" value="WHS17093.1"/>
    <property type="molecule type" value="Genomic_DNA"/>
</dbReference>
<dbReference type="InterPro" id="IPR046618">
    <property type="entry name" value="DUF6731"/>
</dbReference>
<accession>A0ABD7YSN4</accession>
<proteinExistence type="predicted"/>
<reference evidence="1 2" key="1">
    <citation type="submission" date="2022-12" db="EMBL/GenBank/DDBJ databases">
        <title>Assessment of beneficial effects and identification of host adaptation-associated genes of Ligilactobacillus salivarius isolated from Meles meles.</title>
        <authorList>
            <person name="Wang Y."/>
        </authorList>
    </citation>
    <scope>NUCLEOTIDE SEQUENCE [LARGE SCALE GENOMIC DNA]</scope>
    <source>
        <strain evidence="1 2">S35</strain>
    </source>
</reference>
<sequence>MSKKNSSKRIRFNYFVPSLVDITDNNANIRWDMKEFFEFILNHNHNDLNTAVPLGDEIADLEWNTANIDEKNELYYCQLSKNRSKDIPSKKKLNHDKVPLELEDDEYIGEFNLIVYDARYNLLIVQSNFFGLTVKQISTTLSILRQRIKDAMGKSEKDNPKGIILEPLIDPSEISKIKKHKIYRRIIVKGSDYNFAAADDYKESPLNKAINYLRKIGGVNFNIELSMSRSAKNRSLDADQVRKIIDEVLSIRKNDTVDVAMSIASKANEEDPVDVVNLIEPRLTSEIVIEVENRATIGSEYIYTNFCEQNYLDDKNNMREKASRVSGLTQES</sequence>
<protein>
    <submittedName>
        <fullName evidence="1">Uncharacterized protein</fullName>
    </submittedName>
</protein>
<dbReference type="Proteomes" id="UP001224533">
    <property type="component" value="Chromosome"/>
</dbReference>
<organism evidence="1 2">
    <name type="scientific">Ligilactobacillus salivarius</name>
    <dbReference type="NCBI Taxonomy" id="1624"/>
    <lineage>
        <taxon>Bacteria</taxon>
        <taxon>Bacillati</taxon>
        <taxon>Bacillota</taxon>
        <taxon>Bacilli</taxon>
        <taxon>Lactobacillales</taxon>
        <taxon>Lactobacillaceae</taxon>
        <taxon>Ligilactobacillus</taxon>
    </lineage>
</organism>
<dbReference type="AlphaFoldDB" id="A0ABD7YSN4"/>
<gene>
    <name evidence="1" type="ORF">O2U02_06195</name>
</gene>
<name>A0ABD7YSN4_9LACO</name>